<name>A0A173RJW1_ANAHA</name>
<protein>
    <submittedName>
        <fullName evidence="3">Predicted membrane protein</fullName>
    </submittedName>
</protein>
<accession>A0A173RJW1</accession>
<dbReference type="Proteomes" id="UP000095598">
    <property type="component" value="Unassembled WGS sequence"/>
</dbReference>
<feature type="domain" description="Zinc-ribbon" evidence="2">
    <location>
        <begin position="2"/>
        <end position="24"/>
    </location>
</feature>
<organism evidence="3 4">
    <name type="scientific">Anaerostipes hadrus</name>
    <dbReference type="NCBI Taxonomy" id="649756"/>
    <lineage>
        <taxon>Bacteria</taxon>
        <taxon>Bacillati</taxon>
        <taxon>Bacillota</taxon>
        <taxon>Clostridia</taxon>
        <taxon>Lachnospirales</taxon>
        <taxon>Lachnospiraceae</taxon>
        <taxon>Anaerostipes</taxon>
    </lineage>
</organism>
<proteinExistence type="predicted"/>
<dbReference type="InterPro" id="IPR026870">
    <property type="entry name" value="Zinc_ribbon_dom"/>
</dbReference>
<dbReference type="PANTHER" id="PTHR40038">
    <property type="entry name" value="MEMBRANE-ASSOCIATED PROTEIN TCAA"/>
    <property type="match status" value="1"/>
</dbReference>
<keyword evidence="1" id="KW-0812">Transmembrane</keyword>
<dbReference type="EMBL" id="CYXT01000002">
    <property type="protein sequence ID" value="CUM78065.1"/>
    <property type="molecule type" value="Genomic_DNA"/>
</dbReference>
<evidence type="ECO:0000313" key="3">
    <source>
        <dbReference type="EMBL" id="CUM78065.1"/>
    </source>
</evidence>
<keyword evidence="1" id="KW-0472">Membrane</keyword>
<dbReference type="PANTHER" id="PTHR40038:SF1">
    <property type="entry name" value="MEMBRANE-ASSOCIATED PROTEIN TCAA"/>
    <property type="match status" value="1"/>
</dbReference>
<feature type="transmembrane region" description="Helical" evidence="1">
    <location>
        <begin position="59"/>
        <end position="77"/>
    </location>
</feature>
<evidence type="ECO:0000256" key="1">
    <source>
        <dbReference type="SAM" id="Phobius"/>
    </source>
</evidence>
<dbReference type="RefSeq" id="WP_055257877.1">
    <property type="nucleotide sequence ID" value="NZ_CYXT01000002.1"/>
</dbReference>
<gene>
    <name evidence="3" type="ORF">ERS852425_00581</name>
</gene>
<evidence type="ECO:0000313" key="4">
    <source>
        <dbReference type="Proteomes" id="UP000095598"/>
    </source>
</evidence>
<reference evidence="3 4" key="1">
    <citation type="submission" date="2015-09" db="EMBL/GenBank/DDBJ databases">
        <authorList>
            <consortium name="Pathogen Informatics"/>
        </authorList>
    </citation>
    <scope>NUCLEOTIDE SEQUENCE [LARGE SCALE GENOMIC DNA]</scope>
    <source>
        <strain evidence="3 4">2789STDY5608868</strain>
    </source>
</reference>
<evidence type="ECO:0000259" key="2">
    <source>
        <dbReference type="Pfam" id="PF13240"/>
    </source>
</evidence>
<dbReference type="AlphaFoldDB" id="A0A173RJW1"/>
<sequence length="398" mass="44349">MFCPNCGSEVKDDDLFCGECGAKIEHTEVPESEPVKKEAAPQSESVRTAAGFSDKVKKIIIAEIAVLVVLIAAFFYLGNKKSSPESAANQFVKDYNSQRWSKIYDLYNFEEDTFINQEAYEQTMEQSETKTLSAPTGGYTEYGTYAGQYIYQTKKGSDTITIHVAKSAKKNFLFFDKYEVTSITDTSATIKTVKLFTMPGVTVKVDGIAAKVPENTSGNTYYTRMFEGTHKITFHGADGLFDQTSYTFKTGEENPLSKIKYSDSAKAEAAKELKNYLPKITEAKIRNLGNSGLTSYFTSDQKANSYGTSLCRYIYYYGQDAKALGNVKLTKCQAVDATSSYYTVADGIPVAVQGTRDYKYKNGWTGSYEKQTCTINGVAKMLKKNGKWVIDSVSYYYY</sequence>
<dbReference type="Pfam" id="PF13240">
    <property type="entry name" value="Zn_Ribbon_1"/>
    <property type="match status" value="1"/>
</dbReference>
<keyword evidence="1" id="KW-1133">Transmembrane helix</keyword>